<feature type="domain" description="ABC transporter" evidence="7">
    <location>
        <begin position="2"/>
        <end position="243"/>
    </location>
</feature>
<keyword evidence="2" id="KW-1003">Cell membrane</keyword>
<dbReference type="RefSeq" id="WP_188693199.1">
    <property type="nucleotide sequence ID" value="NZ_BMLY01000003.1"/>
</dbReference>
<dbReference type="NCBIfam" id="NF010068">
    <property type="entry name" value="PRK13548.1"/>
    <property type="match status" value="1"/>
</dbReference>
<dbReference type="Gene3D" id="3.40.50.300">
    <property type="entry name" value="P-loop containing nucleotide triphosphate hydrolases"/>
    <property type="match status" value="1"/>
</dbReference>
<dbReference type="SMART" id="SM00382">
    <property type="entry name" value="AAA"/>
    <property type="match status" value="1"/>
</dbReference>
<reference evidence="9" key="1">
    <citation type="journal article" date="2019" name="Int. J. Syst. Evol. Microbiol.">
        <title>The Global Catalogue of Microorganisms (GCM) 10K type strain sequencing project: providing services to taxonomists for standard genome sequencing and annotation.</title>
        <authorList>
            <consortium name="The Broad Institute Genomics Platform"/>
            <consortium name="The Broad Institute Genome Sequencing Center for Infectious Disease"/>
            <person name="Wu L."/>
            <person name="Ma J."/>
        </authorList>
    </citation>
    <scope>NUCLEOTIDE SEQUENCE [LARGE SCALE GENOMIC DNA]</scope>
    <source>
        <strain evidence="9">CGMCC 1.8860</strain>
    </source>
</reference>
<protein>
    <submittedName>
        <fullName evidence="8">Hemin import ATP-binding protein HmuV</fullName>
    </submittedName>
</protein>
<evidence type="ECO:0000256" key="4">
    <source>
        <dbReference type="ARBA" id="ARBA00022840"/>
    </source>
</evidence>
<dbReference type="GO" id="GO:0005524">
    <property type="term" value="F:ATP binding"/>
    <property type="evidence" value="ECO:0007669"/>
    <property type="project" value="UniProtKB-KW"/>
</dbReference>
<dbReference type="PROSITE" id="PS00211">
    <property type="entry name" value="ABC_TRANSPORTER_1"/>
    <property type="match status" value="1"/>
</dbReference>
<evidence type="ECO:0000313" key="8">
    <source>
        <dbReference type="EMBL" id="GGP26374.1"/>
    </source>
</evidence>
<sequence length="261" mass="27837">MIRIEQLRCQREGRTVIDAVSLHVAAGEVVGVLGANGAGKSSLLAAVAGDLPLNGGTITLAGQPITRLRQRQLARQRTLLPQTSALEFDLPVPEVVAMGAYPFDELTAMQIEQLVSTTLTRADASELATRHYAGLSGGEQQRVQFARVLLQTLAACQVNGNAVLLLDEPTGSLDPRHQHGLLASVRALAQEQGIAVLVVLHDVNLAARWCDRLLLLKAGREVAQGAPQAVLQAETLCAVYDMPARVLVDPDEPGRLLVLFG</sequence>
<evidence type="ECO:0000256" key="6">
    <source>
        <dbReference type="ARBA" id="ARBA00037066"/>
    </source>
</evidence>
<dbReference type="InterPro" id="IPR003439">
    <property type="entry name" value="ABC_transporter-like_ATP-bd"/>
</dbReference>
<evidence type="ECO:0000256" key="1">
    <source>
        <dbReference type="ARBA" id="ARBA00022448"/>
    </source>
</evidence>
<proteinExistence type="predicted"/>
<organism evidence="8 9">
    <name type="scientific">Silvimonas amylolytica</name>
    <dbReference type="NCBI Taxonomy" id="449663"/>
    <lineage>
        <taxon>Bacteria</taxon>
        <taxon>Pseudomonadati</taxon>
        <taxon>Pseudomonadota</taxon>
        <taxon>Betaproteobacteria</taxon>
        <taxon>Neisseriales</taxon>
        <taxon>Chitinibacteraceae</taxon>
        <taxon>Silvimonas</taxon>
    </lineage>
</organism>
<dbReference type="EMBL" id="BMLY01000003">
    <property type="protein sequence ID" value="GGP26374.1"/>
    <property type="molecule type" value="Genomic_DNA"/>
</dbReference>
<gene>
    <name evidence="8" type="primary">hmuV</name>
    <name evidence="8" type="ORF">GCM10010971_21930</name>
</gene>
<dbReference type="InterPro" id="IPR027417">
    <property type="entry name" value="P-loop_NTPase"/>
</dbReference>
<accession>A0ABQ2PL78</accession>
<keyword evidence="9" id="KW-1185">Reference proteome</keyword>
<evidence type="ECO:0000313" key="9">
    <source>
        <dbReference type="Proteomes" id="UP000621859"/>
    </source>
</evidence>
<keyword evidence="4 8" id="KW-0067">ATP-binding</keyword>
<dbReference type="PROSITE" id="PS50893">
    <property type="entry name" value="ABC_TRANSPORTER_2"/>
    <property type="match status" value="1"/>
</dbReference>
<evidence type="ECO:0000256" key="3">
    <source>
        <dbReference type="ARBA" id="ARBA00022741"/>
    </source>
</evidence>
<dbReference type="InterPro" id="IPR003593">
    <property type="entry name" value="AAA+_ATPase"/>
</dbReference>
<evidence type="ECO:0000259" key="7">
    <source>
        <dbReference type="PROSITE" id="PS50893"/>
    </source>
</evidence>
<name>A0ABQ2PL78_9NEIS</name>
<evidence type="ECO:0000256" key="2">
    <source>
        <dbReference type="ARBA" id="ARBA00022475"/>
    </source>
</evidence>
<dbReference type="PANTHER" id="PTHR42794">
    <property type="entry name" value="HEMIN IMPORT ATP-BINDING PROTEIN HMUV"/>
    <property type="match status" value="1"/>
</dbReference>
<keyword evidence="2" id="KW-0472">Membrane</keyword>
<dbReference type="Proteomes" id="UP000621859">
    <property type="component" value="Unassembled WGS sequence"/>
</dbReference>
<dbReference type="InterPro" id="IPR017871">
    <property type="entry name" value="ABC_transporter-like_CS"/>
</dbReference>
<dbReference type="CDD" id="cd03214">
    <property type="entry name" value="ABC_Iron-Siderophores_B12_Hemin"/>
    <property type="match status" value="1"/>
</dbReference>
<keyword evidence="3" id="KW-0547">Nucleotide-binding</keyword>
<dbReference type="PANTHER" id="PTHR42794:SF1">
    <property type="entry name" value="HEMIN IMPORT ATP-BINDING PROTEIN HMUV"/>
    <property type="match status" value="1"/>
</dbReference>
<comment type="caution">
    <text evidence="8">The sequence shown here is derived from an EMBL/GenBank/DDBJ whole genome shotgun (WGS) entry which is preliminary data.</text>
</comment>
<dbReference type="Pfam" id="PF00005">
    <property type="entry name" value="ABC_tran"/>
    <property type="match status" value="1"/>
</dbReference>
<comment type="function">
    <text evidence="6">Part of the ABC transporter complex HmuTUV involved in hemin import. Responsible for energy coupling to the transport system.</text>
</comment>
<dbReference type="SUPFAM" id="SSF52540">
    <property type="entry name" value="P-loop containing nucleoside triphosphate hydrolases"/>
    <property type="match status" value="1"/>
</dbReference>
<evidence type="ECO:0000256" key="5">
    <source>
        <dbReference type="ARBA" id="ARBA00022967"/>
    </source>
</evidence>
<keyword evidence="5" id="KW-1278">Translocase</keyword>
<keyword evidence="1" id="KW-0813">Transport</keyword>